<feature type="domain" description="HTH cro/C1-type" evidence="2">
    <location>
        <begin position="13"/>
        <end position="67"/>
    </location>
</feature>
<evidence type="ECO:0000313" key="4">
    <source>
        <dbReference type="Proteomes" id="UP000612456"/>
    </source>
</evidence>
<reference evidence="3" key="1">
    <citation type="journal article" date="2014" name="Int. J. Syst. Evol. Microbiol.">
        <title>Complete genome sequence of Corynebacterium casei LMG S-19264T (=DSM 44701T), isolated from a smear-ripened cheese.</title>
        <authorList>
            <consortium name="US DOE Joint Genome Institute (JGI-PGF)"/>
            <person name="Walter F."/>
            <person name="Albersmeier A."/>
            <person name="Kalinowski J."/>
            <person name="Ruckert C."/>
        </authorList>
    </citation>
    <scope>NUCLEOTIDE SEQUENCE</scope>
    <source>
        <strain evidence="3">CGMCC 1.15178</strain>
    </source>
</reference>
<dbReference type="SUPFAM" id="SSF47413">
    <property type="entry name" value="lambda repressor-like DNA-binding domains"/>
    <property type="match status" value="1"/>
</dbReference>
<dbReference type="GO" id="GO:0003700">
    <property type="term" value="F:DNA-binding transcription factor activity"/>
    <property type="evidence" value="ECO:0007669"/>
    <property type="project" value="TreeGrafter"/>
</dbReference>
<dbReference type="Pfam" id="PF01381">
    <property type="entry name" value="HTH_3"/>
    <property type="match status" value="1"/>
</dbReference>
<gene>
    <name evidence="3" type="ORF">GCM10010911_20650</name>
</gene>
<accession>A0A916YWB7</accession>
<keyword evidence="4" id="KW-1185">Reference proteome</keyword>
<dbReference type="GO" id="GO:0005829">
    <property type="term" value="C:cytosol"/>
    <property type="evidence" value="ECO:0007669"/>
    <property type="project" value="TreeGrafter"/>
</dbReference>
<dbReference type="PANTHER" id="PTHR46797:SF24">
    <property type="entry name" value="DNA-BINDING PHAGE PROTEIN"/>
    <property type="match status" value="1"/>
</dbReference>
<dbReference type="InterPro" id="IPR050807">
    <property type="entry name" value="TransReg_Diox_bact_type"/>
</dbReference>
<reference evidence="3" key="2">
    <citation type="submission" date="2020-09" db="EMBL/GenBank/DDBJ databases">
        <authorList>
            <person name="Sun Q."/>
            <person name="Zhou Y."/>
        </authorList>
    </citation>
    <scope>NUCLEOTIDE SEQUENCE</scope>
    <source>
        <strain evidence="3">CGMCC 1.15178</strain>
    </source>
</reference>
<organism evidence="3 4">
    <name type="scientific">Paenibacillus nasutitermitis</name>
    <dbReference type="NCBI Taxonomy" id="1652958"/>
    <lineage>
        <taxon>Bacteria</taxon>
        <taxon>Bacillati</taxon>
        <taxon>Bacillota</taxon>
        <taxon>Bacilli</taxon>
        <taxon>Bacillales</taxon>
        <taxon>Paenibacillaceae</taxon>
        <taxon>Paenibacillus</taxon>
    </lineage>
</organism>
<dbReference type="EMBL" id="BMHP01000002">
    <property type="protein sequence ID" value="GGD62776.1"/>
    <property type="molecule type" value="Genomic_DNA"/>
</dbReference>
<dbReference type="InterPro" id="IPR010982">
    <property type="entry name" value="Lambda_DNA-bd_dom_sf"/>
</dbReference>
<proteinExistence type="predicted"/>
<dbReference type="PANTHER" id="PTHR46797">
    <property type="entry name" value="HTH-TYPE TRANSCRIPTIONAL REGULATOR"/>
    <property type="match status" value="1"/>
</dbReference>
<dbReference type="GO" id="GO:0003677">
    <property type="term" value="F:DNA binding"/>
    <property type="evidence" value="ECO:0007669"/>
    <property type="project" value="UniProtKB-KW"/>
</dbReference>
<evidence type="ECO:0000313" key="3">
    <source>
        <dbReference type="EMBL" id="GGD62776.1"/>
    </source>
</evidence>
<evidence type="ECO:0000259" key="2">
    <source>
        <dbReference type="PROSITE" id="PS50943"/>
    </source>
</evidence>
<dbReference type="CDD" id="cd00093">
    <property type="entry name" value="HTH_XRE"/>
    <property type="match status" value="1"/>
</dbReference>
<dbReference type="RefSeq" id="WP_188991879.1">
    <property type="nucleotide sequence ID" value="NZ_BMHP01000002.1"/>
</dbReference>
<dbReference type="Gene3D" id="1.10.260.40">
    <property type="entry name" value="lambda repressor-like DNA-binding domains"/>
    <property type="match status" value="1"/>
</dbReference>
<dbReference type="SMART" id="SM00530">
    <property type="entry name" value="HTH_XRE"/>
    <property type="match status" value="1"/>
</dbReference>
<keyword evidence="1" id="KW-0238">DNA-binding</keyword>
<sequence length="112" mass="12709">MKPTILKLLGQRIRDMRKALGLSQEELAEKVGCHFSYIGGIERAEKNISILNLEKVASALGTNIVELFSYGKYTRSTQNSKDVLINELTQKLATMKVNDLKKVDLFINEFFE</sequence>
<dbReference type="Proteomes" id="UP000612456">
    <property type="component" value="Unassembled WGS sequence"/>
</dbReference>
<dbReference type="PROSITE" id="PS50943">
    <property type="entry name" value="HTH_CROC1"/>
    <property type="match status" value="1"/>
</dbReference>
<protein>
    <submittedName>
        <fullName evidence="3">Transcriptional regulator</fullName>
    </submittedName>
</protein>
<comment type="caution">
    <text evidence="3">The sequence shown here is derived from an EMBL/GenBank/DDBJ whole genome shotgun (WGS) entry which is preliminary data.</text>
</comment>
<dbReference type="InterPro" id="IPR001387">
    <property type="entry name" value="Cro/C1-type_HTH"/>
</dbReference>
<dbReference type="AlphaFoldDB" id="A0A916YWB7"/>
<name>A0A916YWB7_9BACL</name>
<evidence type="ECO:0000256" key="1">
    <source>
        <dbReference type="ARBA" id="ARBA00023125"/>
    </source>
</evidence>